<evidence type="ECO:0000313" key="3">
    <source>
        <dbReference type="Proteomes" id="UP000182491"/>
    </source>
</evidence>
<dbReference type="Proteomes" id="UP000182491">
    <property type="component" value="Unassembled WGS sequence"/>
</dbReference>
<evidence type="ECO:0008006" key="4">
    <source>
        <dbReference type="Google" id="ProtNLM"/>
    </source>
</evidence>
<accession>A0A1I7G144</accession>
<keyword evidence="1" id="KW-0472">Membrane</keyword>
<proteinExistence type="predicted"/>
<sequence length="100" mass="12109">MHLKFKSRIKRRYILLLYLLVPLCLFFWFNMQVSYKYEVDHQYLFLEMDDTLTPTEKLELNRELDKKGEAIIWQSRFVLVVAAASFVTAITLSLRKIKYR</sequence>
<dbReference type="STRING" id="388950.GCA_001611675_03767"/>
<evidence type="ECO:0000313" key="2">
    <source>
        <dbReference type="EMBL" id="SFU42170.1"/>
    </source>
</evidence>
<protein>
    <recommendedName>
        <fullName evidence="4">PepSY-associated TM region</fullName>
    </recommendedName>
</protein>
<keyword evidence="3" id="KW-1185">Reference proteome</keyword>
<feature type="transmembrane region" description="Helical" evidence="1">
    <location>
        <begin position="12"/>
        <end position="29"/>
    </location>
</feature>
<dbReference type="EMBL" id="FPCA01000001">
    <property type="protein sequence ID" value="SFU42170.1"/>
    <property type="molecule type" value="Genomic_DNA"/>
</dbReference>
<evidence type="ECO:0000256" key="1">
    <source>
        <dbReference type="SAM" id="Phobius"/>
    </source>
</evidence>
<organism evidence="2 3">
    <name type="scientific">Pontibacter akesuensis</name>
    <dbReference type="NCBI Taxonomy" id="388950"/>
    <lineage>
        <taxon>Bacteria</taxon>
        <taxon>Pseudomonadati</taxon>
        <taxon>Bacteroidota</taxon>
        <taxon>Cytophagia</taxon>
        <taxon>Cytophagales</taxon>
        <taxon>Hymenobacteraceae</taxon>
        <taxon>Pontibacter</taxon>
    </lineage>
</organism>
<dbReference type="AlphaFoldDB" id="A0A1I7G144"/>
<keyword evidence="1" id="KW-0812">Transmembrane</keyword>
<reference evidence="3" key="1">
    <citation type="submission" date="2016-10" db="EMBL/GenBank/DDBJ databases">
        <authorList>
            <person name="Varghese N."/>
        </authorList>
    </citation>
    <scope>NUCLEOTIDE SEQUENCE [LARGE SCALE GENOMIC DNA]</scope>
    <source>
        <strain evidence="3">DSM 18820</strain>
    </source>
</reference>
<name>A0A1I7G144_9BACT</name>
<keyword evidence="1" id="KW-1133">Transmembrane helix</keyword>
<feature type="transmembrane region" description="Helical" evidence="1">
    <location>
        <begin position="71"/>
        <end position="94"/>
    </location>
</feature>
<gene>
    <name evidence="2" type="ORF">SAMN04487941_0632</name>
</gene>